<evidence type="ECO:0000259" key="2">
    <source>
        <dbReference type="Pfam" id="PF12727"/>
    </source>
</evidence>
<gene>
    <name evidence="4" type="ORF">CLHUN_27280</name>
</gene>
<dbReference type="InterPro" id="IPR041657">
    <property type="entry name" value="HTH_17"/>
</dbReference>
<feature type="region of interest" description="Disordered" evidence="1">
    <location>
        <begin position="53"/>
        <end position="81"/>
    </location>
</feature>
<dbReference type="Proteomes" id="UP000191554">
    <property type="component" value="Unassembled WGS sequence"/>
</dbReference>
<reference evidence="4 5" key="1">
    <citation type="submission" date="2017-03" db="EMBL/GenBank/DDBJ databases">
        <title>Genome sequence of Clostridium hungatei DSM 14427.</title>
        <authorList>
            <person name="Poehlein A."/>
            <person name="Daniel R."/>
        </authorList>
    </citation>
    <scope>NUCLEOTIDE SEQUENCE [LARGE SCALE GENOMIC DNA]</scope>
    <source>
        <strain evidence="4 5">DSM 14427</strain>
    </source>
</reference>
<dbReference type="PANTHER" id="PTHR38431">
    <property type="entry name" value="BLL2305 PROTEIN"/>
    <property type="match status" value="1"/>
</dbReference>
<name>A0A1V4SHZ1_RUMHU</name>
<feature type="compositionally biased region" description="Low complexity" evidence="1">
    <location>
        <begin position="65"/>
        <end position="77"/>
    </location>
</feature>
<evidence type="ECO:0000313" key="5">
    <source>
        <dbReference type="Proteomes" id="UP000191554"/>
    </source>
</evidence>
<dbReference type="Pfam" id="PF12727">
    <property type="entry name" value="PBP_like"/>
    <property type="match status" value="1"/>
</dbReference>
<dbReference type="OrthoDB" id="9804758at2"/>
<dbReference type="InterPro" id="IPR024370">
    <property type="entry name" value="PBP_domain"/>
</dbReference>
<organism evidence="4 5">
    <name type="scientific">Ruminiclostridium hungatei</name>
    <name type="common">Clostridium hungatei</name>
    <dbReference type="NCBI Taxonomy" id="48256"/>
    <lineage>
        <taxon>Bacteria</taxon>
        <taxon>Bacillati</taxon>
        <taxon>Bacillota</taxon>
        <taxon>Clostridia</taxon>
        <taxon>Eubacteriales</taxon>
        <taxon>Oscillospiraceae</taxon>
        <taxon>Ruminiclostridium</taxon>
    </lineage>
</organism>
<sequence length="320" mass="35979">MENKSLTPQEVAEILKISKCTVYELIKRKDLNGYRVGNKVRVDMLDVEEYKNKSKSIKTKKSGNPEQAQPERAAAAELDSNRDDRRESFTICGQDSLLDILCRHLGRHPRGVPALRSYESSYNALYSLYRGDANVAAAHIWDGKTGDYNIPYVERMLPGIPSVIIRLAARMQGIYVLKGNPRKISGFEDLGRKNISIINREPGSGSRILLDEYLKKLGISISKIKGYENESNSPMGLTSAIAKGHADMAVGLELPFLKIRQIDFIPAHKEYYDVVIKKAHIDQPIYQAILDIMKSEDFKMEMHGINGYDLTDCGKIIAET</sequence>
<dbReference type="Gene3D" id="3.40.190.10">
    <property type="entry name" value="Periplasmic binding protein-like II"/>
    <property type="match status" value="1"/>
</dbReference>
<proteinExistence type="predicted"/>
<dbReference type="SUPFAM" id="SSF53850">
    <property type="entry name" value="Periplasmic binding protein-like II"/>
    <property type="match status" value="1"/>
</dbReference>
<accession>A0A1V4SHZ1</accession>
<evidence type="ECO:0000259" key="3">
    <source>
        <dbReference type="Pfam" id="PF12728"/>
    </source>
</evidence>
<comment type="caution">
    <text evidence="4">The sequence shown here is derived from an EMBL/GenBank/DDBJ whole genome shotgun (WGS) entry which is preliminary data.</text>
</comment>
<keyword evidence="5" id="KW-1185">Reference proteome</keyword>
<dbReference type="GO" id="GO:0003677">
    <property type="term" value="F:DNA binding"/>
    <property type="evidence" value="ECO:0007669"/>
    <property type="project" value="InterPro"/>
</dbReference>
<dbReference type="AlphaFoldDB" id="A0A1V4SHZ1"/>
<dbReference type="STRING" id="48256.CLHUN_27280"/>
<dbReference type="InterPro" id="IPR010093">
    <property type="entry name" value="SinI_DNA-bd"/>
</dbReference>
<evidence type="ECO:0000313" key="4">
    <source>
        <dbReference type="EMBL" id="OPX43383.1"/>
    </source>
</evidence>
<feature type="domain" description="PBP" evidence="2">
    <location>
        <begin position="103"/>
        <end position="294"/>
    </location>
</feature>
<dbReference type="PANTHER" id="PTHR38431:SF1">
    <property type="entry name" value="BLL2305 PROTEIN"/>
    <property type="match status" value="1"/>
</dbReference>
<dbReference type="Pfam" id="PF12728">
    <property type="entry name" value="HTH_17"/>
    <property type="match status" value="1"/>
</dbReference>
<protein>
    <submittedName>
        <fullName evidence="4">PBP superfamily domain protein</fullName>
    </submittedName>
</protein>
<dbReference type="NCBIfam" id="TIGR01764">
    <property type="entry name" value="excise"/>
    <property type="match status" value="1"/>
</dbReference>
<evidence type="ECO:0000256" key="1">
    <source>
        <dbReference type="SAM" id="MobiDB-lite"/>
    </source>
</evidence>
<feature type="domain" description="Helix-turn-helix" evidence="3">
    <location>
        <begin position="6"/>
        <end position="53"/>
    </location>
</feature>
<dbReference type="EMBL" id="MZGX01000018">
    <property type="protein sequence ID" value="OPX43383.1"/>
    <property type="molecule type" value="Genomic_DNA"/>
</dbReference>